<feature type="transmembrane region" description="Helical" evidence="12">
    <location>
        <begin position="55"/>
        <end position="76"/>
    </location>
</feature>
<feature type="transmembrane region" description="Helical" evidence="12">
    <location>
        <begin position="253"/>
        <end position="275"/>
    </location>
</feature>
<feature type="domain" description="K+ potassium transporter integral membrane" evidence="13">
    <location>
        <begin position="17"/>
        <end position="472"/>
    </location>
</feature>
<evidence type="ECO:0000256" key="9">
    <source>
        <dbReference type="ARBA" id="ARBA00022989"/>
    </source>
</evidence>
<dbReference type="PANTHER" id="PTHR30540:SF79">
    <property type="entry name" value="LOW AFFINITY POTASSIUM TRANSPORT SYSTEM PROTEIN KUP"/>
    <property type="match status" value="1"/>
</dbReference>
<comment type="caution">
    <text evidence="15">The sequence shown here is derived from an EMBL/GenBank/DDBJ whole genome shotgun (WGS) entry which is preliminary data.</text>
</comment>
<dbReference type="EMBL" id="BAAFGK010000004">
    <property type="protein sequence ID" value="GAB0057500.1"/>
    <property type="molecule type" value="Genomic_DNA"/>
</dbReference>
<evidence type="ECO:0000256" key="5">
    <source>
        <dbReference type="ARBA" id="ARBA00022538"/>
    </source>
</evidence>
<evidence type="ECO:0000256" key="12">
    <source>
        <dbReference type="HAMAP-Rule" id="MF_01522"/>
    </source>
</evidence>
<evidence type="ECO:0000313" key="16">
    <source>
        <dbReference type="Proteomes" id="UP001628193"/>
    </source>
</evidence>
<dbReference type="InterPro" id="IPR053952">
    <property type="entry name" value="K_trans_C"/>
</dbReference>
<dbReference type="InterPro" id="IPR053951">
    <property type="entry name" value="K_trans_N"/>
</dbReference>
<keyword evidence="7 12" id="KW-0769">Symport</keyword>
<feature type="transmembrane region" description="Helical" evidence="12">
    <location>
        <begin position="108"/>
        <end position="134"/>
    </location>
</feature>
<evidence type="ECO:0000259" key="14">
    <source>
        <dbReference type="Pfam" id="PF22776"/>
    </source>
</evidence>
<evidence type="ECO:0000256" key="2">
    <source>
        <dbReference type="ARBA" id="ARBA00007019"/>
    </source>
</evidence>
<organism evidence="15 16">
    <name type="scientific">Candidatus Magnetaquiglobus chichijimensis</name>
    <dbReference type="NCBI Taxonomy" id="3141448"/>
    <lineage>
        <taxon>Bacteria</taxon>
        <taxon>Pseudomonadati</taxon>
        <taxon>Pseudomonadota</taxon>
        <taxon>Magnetococcia</taxon>
        <taxon>Magnetococcales</taxon>
        <taxon>Candidatus Magnetaquicoccaceae</taxon>
        <taxon>Candidatus Magnetaquiglobus</taxon>
    </lineage>
</organism>
<keyword evidence="3 12" id="KW-0813">Transport</keyword>
<keyword evidence="4 12" id="KW-1003">Cell membrane</keyword>
<feature type="domain" description="K+ potassium transporter C-terminal" evidence="14">
    <location>
        <begin position="484"/>
        <end position="630"/>
    </location>
</feature>
<evidence type="ECO:0000256" key="8">
    <source>
        <dbReference type="ARBA" id="ARBA00022958"/>
    </source>
</evidence>
<evidence type="ECO:0000256" key="3">
    <source>
        <dbReference type="ARBA" id="ARBA00022448"/>
    </source>
</evidence>
<feature type="transmembrane region" description="Helical" evidence="12">
    <location>
        <begin position="345"/>
        <end position="365"/>
    </location>
</feature>
<comment type="catalytic activity">
    <reaction evidence="12">
        <text>K(+)(in) + H(+)(in) = K(+)(out) + H(+)(out)</text>
        <dbReference type="Rhea" id="RHEA:28490"/>
        <dbReference type="ChEBI" id="CHEBI:15378"/>
        <dbReference type="ChEBI" id="CHEBI:29103"/>
    </reaction>
</comment>
<accession>A0ABQ0C9X0</accession>
<keyword evidence="10 12" id="KW-0406">Ion transport</keyword>
<feature type="transmembrane region" description="Helical" evidence="12">
    <location>
        <begin position="295"/>
        <end position="324"/>
    </location>
</feature>
<keyword evidence="11 12" id="KW-0472">Membrane</keyword>
<keyword evidence="9 12" id="KW-1133">Transmembrane helix</keyword>
<name>A0ABQ0C9X0_9PROT</name>
<dbReference type="Pfam" id="PF02705">
    <property type="entry name" value="K_trans"/>
    <property type="match status" value="1"/>
</dbReference>
<evidence type="ECO:0000256" key="7">
    <source>
        <dbReference type="ARBA" id="ARBA00022847"/>
    </source>
</evidence>
<feature type="transmembrane region" description="Helical" evidence="12">
    <location>
        <begin position="371"/>
        <end position="394"/>
    </location>
</feature>
<feature type="transmembrane region" description="Helical" evidence="12">
    <location>
        <begin position="146"/>
        <end position="165"/>
    </location>
</feature>
<evidence type="ECO:0000259" key="13">
    <source>
        <dbReference type="Pfam" id="PF02705"/>
    </source>
</evidence>
<dbReference type="InterPro" id="IPR023051">
    <property type="entry name" value="Kup"/>
</dbReference>
<feature type="transmembrane region" description="Helical" evidence="12">
    <location>
        <begin position="177"/>
        <end position="200"/>
    </location>
</feature>
<dbReference type="RefSeq" id="WP_420905198.1">
    <property type="nucleotide sequence ID" value="NZ_BAAFGK010000004.1"/>
</dbReference>
<evidence type="ECO:0000256" key="10">
    <source>
        <dbReference type="ARBA" id="ARBA00023065"/>
    </source>
</evidence>
<feature type="transmembrane region" description="Helical" evidence="12">
    <location>
        <begin position="406"/>
        <end position="426"/>
    </location>
</feature>
<feature type="transmembrane region" description="Helical" evidence="12">
    <location>
        <begin position="220"/>
        <end position="241"/>
    </location>
</feature>
<dbReference type="Pfam" id="PF22776">
    <property type="entry name" value="K_trans_C"/>
    <property type="match status" value="1"/>
</dbReference>
<evidence type="ECO:0000256" key="6">
    <source>
        <dbReference type="ARBA" id="ARBA00022692"/>
    </source>
</evidence>
<dbReference type="Proteomes" id="UP001628193">
    <property type="component" value="Unassembled WGS sequence"/>
</dbReference>
<dbReference type="HAMAP" id="MF_01522">
    <property type="entry name" value="Kup"/>
    <property type="match status" value="1"/>
</dbReference>
<evidence type="ECO:0000256" key="4">
    <source>
        <dbReference type="ARBA" id="ARBA00022475"/>
    </source>
</evidence>
<feature type="transmembrane region" description="Helical" evidence="12">
    <location>
        <begin position="12"/>
        <end position="35"/>
    </location>
</feature>
<gene>
    <name evidence="15" type="primary">kup_2</name>
    <name evidence="12" type="synonym">kup</name>
    <name evidence="15" type="ORF">SIID45300_01829</name>
</gene>
<keyword evidence="8 12" id="KW-0630">Potassium</keyword>
<keyword evidence="5 12" id="KW-0633">Potassium transport</keyword>
<keyword evidence="6 12" id="KW-0812">Transmembrane</keyword>
<protein>
    <recommendedName>
        <fullName evidence="12">Probable potassium transport system protein Kup</fullName>
    </recommendedName>
</protein>
<comment type="function">
    <text evidence="12">Transport of potassium into the cell. Likely operates as a K(+):H(+) symporter.</text>
</comment>
<comment type="subcellular location">
    <subcellularLocation>
        <location evidence="12">Cell membrane</location>
        <topology evidence="12">Multi-pass membrane protein</topology>
    </subcellularLocation>
    <subcellularLocation>
        <location evidence="1">Membrane</location>
        <topology evidence="1">Multi-pass membrane protein</topology>
    </subcellularLocation>
</comment>
<reference evidence="15 16" key="1">
    <citation type="submission" date="2024-09" db="EMBL/GenBank/DDBJ databases">
        <title>Draft genome sequence of Candidatus Magnetaquicoccaceae bacterium FCR-1.</title>
        <authorList>
            <person name="Shimoshige H."/>
            <person name="Shimamura S."/>
            <person name="Taoka A."/>
            <person name="Kobayashi H."/>
            <person name="Maekawa T."/>
        </authorList>
    </citation>
    <scope>NUCLEOTIDE SEQUENCE [LARGE SCALE GENOMIC DNA]</scope>
    <source>
        <strain evidence="15 16">FCR-1</strain>
    </source>
</reference>
<dbReference type="PANTHER" id="PTHR30540">
    <property type="entry name" value="OSMOTIC STRESS POTASSIUM TRANSPORTER"/>
    <property type="match status" value="1"/>
</dbReference>
<dbReference type="InterPro" id="IPR003855">
    <property type="entry name" value="K+_transporter"/>
</dbReference>
<evidence type="ECO:0000313" key="15">
    <source>
        <dbReference type="EMBL" id="GAB0057500.1"/>
    </source>
</evidence>
<sequence>MSQHPPHGHSTRLSTLVIGALGVVFGDIGTSPLYALKESLAASAGHGGMPTQADIFGVLSMIFWSLVIVITVKYVVYIMRADNKGEGGIMALTALALRSPNATPNWKVIIHLLGICGLALFFGDGVITPAISVLSAVEGLELATPVLKPVVVPVTLVILIGLFMFQRKGTEGVGALFGPVMVIWFLVLGALGVHGILLNPQVLQSLNPLHAMQFCLVHKGQAFIVLGSVFLSVTGAEALYADMGHFGCRSIQLAWTLLVFPCLTLNYLGQGGMILHDPETLKNPFYLLAPEWGLYPMVGMATAATVIASQAVISGAFSAARQAMQLGFLPRMNVIHTSEREEGQIYVPAINWILLGAVILLVLGFKSSSNLAAAYGIAVTGAMAIDTTLAFGMVLSAMFGWSQGRAIAATVFFLVFDLVFFAANALKIPDGGWFPLFLGAMLFMLMSTWQKGVELSREALAKDEIPLAPFLRQFQENPVPRSQGIGVYMTTHTLTTPRALVQNLQHHWSIHETVVILTTEFADTPYLEDGERLIEVNLGNGFYRVVARFGFAETPDVPRALKAGQLFKDWSNPDETSFFLGRAVFFANRARPGFPLWRQQLYLGMQRNASSAASWFQLPPHRVVEMGAGIHL</sequence>
<proteinExistence type="inferred from homology"/>
<comment type="similarity">
    <text evidence="2 12">Belongs to the HAK/KUP transporter (TC 2.A.72) family.</text>
</comment>
<feature type="transmembrane region" description="Helical" evidence="12">
    <location>
        <begin position="432"/>
        <end position="449"/>
    </location>
</feature>
<evidence type="ECO:0000256" key="1">
    <source>
        <dbReference type="ARBA" id="ARBA00004141"/>
    </source>
</evidence>
<evidence type="ECO:0000256" key="11">
    <source>
        <dbReference type="ARBA" id="ARBA00023136"/>
    </source>
</evidence>
<keyword evidence="16" id="KW-1185">Reference proteome</keyword>